<dbReference type="EMBL" id="CP032412">
    <property type="protein sequence ID" value="AYB45870.1"/>
    <property type="molecule type" value="Genomic_DNA"/>
</dbReference>
<dbReference type="InterPro" id="IPR036291">
    <property type="entry name" value="NAD(P)-bd_dom_sf"/>
</dbReference>
<keyword evidence="4" id="KW-1185">Reference proteome</keyword>
<reference evidence="3 4" key="1">
    <citation type="submission" date="2018-09" db="EMBL/GenBank/DDBJ databases">
        <title>Genome Sequence of Paenibacillus lautus Strain E7593-69, Azo Dye-Degrading Bacteria, Isolated from Commercial Tattoo Inks.</title>
        <authorList>
            <person name="Nho S.W."/>
            <person name="Kim S.-J."/>
            <person name="Kweon O."/>
            <person name="Cerniglia C.E."/>
        </authorList>
    </citation>
    <scope>NUCLEOTIDE SEQUENCE [LARGE SCALE GENOMIC DNA]</scope>
    <source>
        <strain evidence="3 4">E7593-69</strain>
    </source>
</reference>
<dbReference type="SUPFAM" id="SSF51735">
    <property type="entry name" value="NAD(P)-binding Rossmann-fold domains"/>
    <property type="match status" value="1"/>
</dbReference>
<dbReference type="Proteomes" id="UP000266552">
    <property type="component" value="Chromosome"/>
</dbReference>
<evidence type="ECO:0000256" key="1">
    <source>
        <dbReference type="ARBA" id="ARBA00007637"/>
    </source>
</evidence>
<dbReference type="Gene3D" id="3.90.25.10">
    <property type="entry name" value="UDP-galactose 4-epimerase, domain 1"/>
    <property type="match status" value="1"/>
</dbReference>
<dbReference type="RefSeq" id="WP_119849520.1">
    <property type="nucleotide sequence ID" value="NZ_CP032412.1"/>
</dbReference>
<sequence length="319" mass="34414">MAAESWINKKLLITGASGFTGLHACAYFVRQGCTVVAAGRDKAKLASIQGVNPAECHLEDREQVNEMIKGHLPDYILHLAGKNSASESWKHPASYMESNVMGTIYLLEAVRQHCPDSRMVMVGSRLSVDPAKGTAAVPHPYSLSKTFASWTAAAWHNMYNQHIVLAEPSNLIGPGESAGFCTLLARYIAGCEAGLELPLFRISSRFESRDFLDVRDAVAAYGLLLSRGTSGMTYPIGSGEQHTLGELAKRLLQETQAAVPIDWGPESASLSLDSLNKGTGGDQGAGLLKALGWNRLYTLERSLADIMVDARTKVHPSLS</sequence>
<organism evidence="3 4">
    <name type="scientific">Paenibacillus lautus</name>
    <name type="common">Bacillus lautus</name>
    <dbReference type="NCBI Taxonomy" id="1401"/>
    <lineage>
        <taxon>Bacteria</taxon>
        <taxon>Bacillati</taxon>
        <taxon>Bacillota</taxon>
        <taxon>Bacilli</taxon>
        <taxon>Bacillales</taxon>
        <taxon>Paenibacillaceae</taxon>
        <taxon>Paenibacillus</taxon>
    </lineage>
</organism>
<dbReference type="PANTHER" id="PTHR43000">
    <property type="entry name" value="DTDP-D-GLUCOSE 4,6-DEHYDRATASE-RELATED"/>
    <property type="match status" value="1"/>
</dbReference>
<evidence type="ECO:0000313" key="4">
    <source>
        <dbReference type="Proteomes" id="UP000266552"/>
    </source>
</evidence>
<feature type="domain" description="NAD-dependent epimerase/dehydratase" evidence="2">
    <location>
        <begin position="12"/>
        <end position="237"/>
    </location>
</feature>
<dbReference type="Gene3D" id="3.40.50.720">
    <property type="entry name" value="NAD(P)-binding Rossmann-like Domain"/>
    <property type="match status" value="1"/>
</dbReference>
<evidence type="ECO:0000259" key="2">
    <source>
        <dbReference type="Pfam" id="PF01370"/>
    </source>
</evidence>
<comment type="similarity">
    <text evidence="1">Belongs to the NAD(P)-dependent epimerase/dehydratase family.</text>
</comment>
<evidence type="ECO:0000313" key="3">
    <source>
        <dbReference type="EMBL" id="AYB45870.1"/>
    </source>
</evidence>
<name>A0A385TN22_PAELA</name>
<protein>
    <submittedName>
        <fullName evidence="3">NAD-dependent epimerase/dehydratase family protein</fullName>
    </submittedName>
</protein>
<dbReference type="AlphaFoldDB" id="A0A385TN22"/>
<proteinExistence type="inferred from homology"/>
<accession>A0A385TN22</accession>
<dbReference type="KEGG" id="plw:D5F53_22400"/>
<dbReference type="InterPro" id="IPR001509">
    <property type="entry name" value="Epimerase_deHydtase"/>
</dbReference>
<dbReference type="Pfam" id="PF01370">
    <property type="entry name" value="Epimerase"/>
    <property type="match status" value="1"/>
</dbReference>
<gene>
    <name evidence="3" type="ORF">D5F53_22400</name>
</gene>